<organism evidence="1">
    <name type="scientific">marine sediment metagenome</name>
    <dbReference type="NCBI Taxonomy" id="412755"/>
    <lineage>
        <taxon>unclassified sequences</taxon>
        <taxon>metagenomes</taxon>
        <taxon>ecological metagenomes</taxon>
    </lineage>
</organism>
<accession>X0WLN9</accession>
<reference evidence="1" key="1">
    <citation type="journal article" date="2014" name="Front. Microbiol.">
        <title>High frequency of phylogenetically diverse reductive dehalogenase-homologous genes in deep subseafloor sedimentary metagenomes.</title>
        <authorList>
            <person name="Kawai M."/>
            <person name="Futagami T."/>
            <person name="Toyoda A."/>
            <person name="Takaki Y."/>
            <person name="Nishi S."/>
            <person name="Hori S."/>
            <person name="Arai W."/>
            <person name="Tsubouchi T."/>
            <person name="Morono Y."/>
            <person name="Uchiyama I."/>
            <person name="Ito T."/>
            <person name="Fujiyama A."/>
            <person name="Inagaki F."/>
            <person name="Takami H."/>
        </authorList>
    </citation>
    <scope>NUCLEOTIDE SEQUENCE</scope>
    <source>
        <strain evidence="1">Expedition CK06-06</strain>
    </source>
</reference>
<evidence type="ECO:0000313" key="1">
    <source>
        <dbReference type="EMBL" id="GAG13601.1"/>
    </source>
</evidence>
<gene>
    <name evidence="1" type="ORF">S01H1_33916</name>
</gene>
<feature type="non-terminal residue" evidence="1">
    <location>
        <position position="46"/>
    </location>
</feature>
<dbReference type="AlphaFoldDB" id="X0WLN9"/>
<sequence>MLINQSQLNIVRAGSYITYSSLKEIGNRILDSFAGIIIRYDLMHED</sequence>
<dbReference type="EMBL" id="BARS01021086">
    <property type="protein sequence ID" value="GAG13601.1"/>
    <property type="molecule type" value="Genomic_DNA"/>
</dbReference>
<comment type="caution">
    <text evidence="1">The sequence shown here is derived from an EMBL/GenBank/DDBJ whole genome shotgun (WGS) entry which is preliminary data.</text>
</comment>
<proteinExistence type="predicted"/>
<name>X0WLN9_9ZZZZ</name>
<protein>
    <submittedName>
        <fullName evidence="1">Uncharacterized protein</fullName>
    </submittedName>
</protein>